<gene>
    <name evidence="1" type="ORF">AB0H72_27205</name>
</gene>
<protein>
    <submittedName>
        <fullName evidence="1">Uncharacterized protein</fullName>
    </submittedName>
</protein>
<dbReference type="Proteomes" id="UP001551658">
    <property type="component" value="Unassembled WGS sequence"/>
</dbReference>
<organism evidence="1 2">
    <name type="scientific">Nocardia fusca</name>
    <dbReference type="NCBI Taxonomy" id="941183"/>
    <lineage>
        <taxon>Bacteria</taxon>
        <taxon>Bacillati</taxon>
        <taxon>Actinomycetota</taxon>
        <taxon>Actinomycetes</taxon>
        <taxon>Mycobacteriales</taxon>
        <taxon>Nocardiaceae</taxon>
        <taxon>Nocardia</taxon>
    </lineage>
</organism>
<evidence type="ECO:0000313" key="1">
    <source>
        <dbReference type="EMBL" id="MEV0366391.1"/>
    </source>
</evidence>
<dbReference type="RefSeq" id="WP_357984285.1">
    <property type="nucleotide sequence ID" value="NZ_JBFAIH010000019.1"/>
</dbReference>
<evidence type="ECO:0000313" key="2">
    <source>
        <dbReference type="Proteomes" id="UP001551658"/>
    </source>
</evidence>
<dbReference type="EMBL" id="JBFAIH010000019">
    <property type="protein sequence ID" value="MEV0366391.1"/>
    <property type="molecule type" value="Genomic_DNA"/>
</dbReference>
<reference evidence="1 2" key="1">
    <citation type="submission" date="2024-06" db="EMBL/GenBank/DDBJ databases">
        <title>The Natural Products Discovery Center: Release of the First 8490 Sequenced Strains for Exploring Actinobacteria Biosynthetic Diversity.</title>
        <authorList>
            <person name="Kalkreuter E."/>
            <person name="Kautsar S.A."/>
            <person name="Yang D."/>
            <person name="Bader C.D."/>
            <person name="Teijaro C.N."/>
            <person name="Fluegel L."/>
            <person name="Davis C.M."/>
            <person name="Simpson J.R."/>
            <person name="Lauterbach L."/>
            <person name="Steele A.D."/>
            <person name="Gui C."/>
            <person name="Meng S."/>
            <person name="Li G."/>
            <person name="Viehrig K."/>
            <person name="Ye F."/>
            <person name="Su P."/>
            <person name="Kiefer A.F."/>
            <person name="Nichols A."/>
            <person name="Cepeda A.J."/>
            <person name="Yan W."/>
            <person name="Fan B."/>
            <person name="Jiang Y."/>
            <person name="Adhikari A."/>
            <person name="Zheng C.-J."/>
            <person name="Schuster L."/>
            <person name="Cowan T.M."/>
            <person name="Smanski M.J."/>
            <person name="Chevrette M.G."/>
            <person name="De Carvalho L.P.S."/>
            <person name="Shen B."/>
        </authorList>
    </citation>
    <scope>NUCLEOTIDE SEQUENCE [LARGE SCALE GENOMIC DNA]</scope>
    <source>
        <strain evidence="1 2">NPDC050671</strain>
    </source>
</reference>
<sequence>MGFEVSTSFQRVALIASRPLGAVTMPASTGVLVRQVVEQDDPTTTLPIISYQRAQREWVFLVGPPGGNEARGATLAALEEAGIRVLDSGQRVWLPMTDRPMGWYWVSPPVSARILPSRTTVIAAARQLTAAHRSATR</sequence>
<proteinExistence type="predicted"/>
<keyword evidence="2" id="KW-1185">Reference proteome</keyword>
<comment type="caution">
    <text evidence="1">The sequence shown here is derived from an EMBL/GenBank/DDBJ whole genome shotgun (WGS) entry which is preliminary data.</text>
</comment>
<name>A0ABV3FFC4_9NOCA</name>
<accession>A0ABV3FFC4</accession>